<protein>
    <recommendedName>
        <fullName evidence="5">DUF5105 domain-containing protein</fullName>
    </recommendedName>
</protein>
<dbReference type="PROSITE" id="PS51257">
    <property type="entry name" value="PROKAR_LIPOPROTEIN"/>
    <property type="match status" value="1"/>
</dbReference>
<dbReference type="Proteomes" id="UP000886786">
    <property type="component" value="Unassembled WGS sequence"/>
</dbReference>
<evidence type="ECO:0000256" key="1">
    <source>
        <dbReference type="SAM" id="MobiDB-lite"/>
    </source>
</evidence>
<gene>
    <name evidence="3" type="ORF">IAB27_03255</name>
</gene>
<name>A0A9D0ZQ79_9FIRM</name>
<dbReference type="EMBL" id="DVFV01000063">
    <property type="protein sequence ID" value="HIQ90629.1"/>
    <property type="molecule type" value="Genomic_DNA"/>
</dbReference>
<organism evidence="3 4">
    <name type="scientific">Candidatus Coprosoma intestinipullorum</name>
    <dbReference type="NCBI Taxonomy" id="2840752"/>
    <lineage>
        <taxon>Bacteria</taxon>
        <taxon>Bacillati</taxon>
        <taxon>Bacillota</taxon>
        <taxon>Bacillota incertae sedis</taxon>
        <taxon>Candidatus Coprosoma</taxon>
    </lineage>
</organism>
<evidence type="ECO:0000313" key="4">
    <source>
        <dbReference type="Proteomes" id="UP000886786"/>
    </source>
</evidence>
<keyword evidence="2" id="KW-0732">Signal</keyword>
<feature type="region of interest" description="Disordered" evidence="1">
    <location>
        <begin position="179"/>
        <end position="206"/>
    </location>
</feature>
<evidence type="ECO:0008006" key="5">
    <source>
        <dbReference type="Google" id="ProtNLM"/>
    </source>
</evidence>
<feature type="compositionally biased region" description="Acidic residues" evidence="1">
    <location>
        <begin position="183"/>
        <end position="199"/>
    </location>
</feature>
<feature type="signal peptide" evidence="2">
    <location>
        <begin position="1"/>
        <end position="19"/>
    </location>
</feature>
<evidence type="ECO:0000313" key="3">
    <source>
        <dbReference type="EMBL" id="HIQ90629.1"/>
    </source>
</evidence>
<feature type="chain" id="PRO_5039725064" description="DUF5105 domain-containing protein" evidence="2">
    <location>
        <begin position="20"/>
        <end position="206"/>
    </location>
</feature>
<sequence length="206" mass="23763">MKRLLILFMSLLVFTGCGTDMGNTPTKKVEDFLGKYQTNDADVISDLNDVLASLITLNDDDQDNYREFMEKHYQDMQYTIKDETIDGDKATVETEIKVRNYADAYNDAEQYYINHKDEFDDDNSYADYRLDKLKKVTEMQTYTINFKLTKKDGEWEMDALSDDDEAKLNGFYGAKDYSGISLDETDDSTDVTESDEDDVTLDKDNS</sequence>
<evidence type="ECO:0000256" key="2">
    <source>
        <dbReference type="SAM" id="SignalP"/>
    </source>
</evidence>
<comment type="caution">
    <text evidence="3">The sequence shown here is derived from an EMBL/GenBank/DDBJ whole genome shotgun (WGS) entry which is preliminary data.</text>
</comment>
<dbReference type="AlphaFoldDB" id="A0A9D0ZQ79"/>
<reference evidence="3" key="2">
    <citation type="journal article" date="2021" name="PeerJ">
        <title>Extensive microbial diversity within the chicken gut microbiome revealed by metagenomics and culture.</title>
        <authorList>
            <person name="Gilroy R."/>
            <person name="Ravi A."/>
            <person name="Getino M."/>
            <person name="Pursley I."/>
            <person name="Horton D.L."/>
            <person name="Alikhan N.F."/>
            <person name="Baker D."/>
            <person name="Gharbi K."/>
            <person name="Hall N."/>
            <person name="Watson M."/>
            <person name="Adriaenssens E.M."/>
            <person name="Foster-Nyarko E."/>
            <person name="Jarju S."/>
            <person name="Secka A."/>
            <person name="Antonio M."/>
            <person name="Oren A."/>
            <person name="Chaudhuri R.R."/>
            <person name="La Ragione R."/>
            <person name="Hildebrand F."/>
            <person name="Pallen M.J."/>
        </authorList>
    </citation>
    <scope>NUCLEOTIDE SEQUENCE</scope>
    <source>
        <strain evidence="3">CHK147-3167</strain>
    </source>
</reference>
<accession>A0A9D0ZQ79</accession>
<reference evidence="3" key="1">
    <citation type="submission" date="2020-10" db="EMBL/GenBank/DDBJ databases">
        <authorList>
            <person name="Gilroy R."/>
        </authorList>
    </citation>
    <scope>NUCLEOTIDE SEQUENCE</scope>
    <source>
        <strain evidence="3">CHK147-3167</strain>
    </source>
</reference>
<proteinExistence type="predicted"/>